<reference evidence="10 11" key="1">
    <citation type="submission" date="2016-11" db="EMBL/GenBank/DDBJ databases">
        <title>Mixed transmission modes and dynamic genome evolution in an obligate animal-bacterial symbiosis.</title>
        <authorList>
            <person name="Russell S.L."/>
            <person name="Corbett-Detig R.B."/>
            <person name="Cavanaugh C.M."/>
        </authorList>
    </citation>
    <scope>NUCLEOTIDE SEQUENCE [LARGE SCALE GENOMIC DNA]</scope>
    <source>
        <strain evidence="10">Se-Cadez</strain>
    </source>
</reference>
<dbReference type="PANTHER" id="PTHR30026">
    <property type="entry name" value="OUTER MEMBRANE PROTEIN TOLC"/>
    <property type="match status" value="1"/>
</dbReference>
<evidence type="ECO:0000256" key="7">
    <source>
        <dbReference type="ARBA" id="ARBA00023237"/>
    </source>
</evidence>
<feature type="signal peptide" evidence="9">
    <location>
        <begin position="1"/>
        <end position="25"/>
    </location>
</feature>
<keyword evidence="8" id="KW-0175">Coiled coil</keyword>
<dbReference type="RefSeq" id="WP_172838846.1">
    <property type="nucleotide sequence ID" value="NZ_MPRJ01000062.1"/>
</dbReference>
<comment type="similarity">
    <text evidence="2">Belongs to the outer membrane factor (OMF) (TC 1.B.17) family.</text>
</comment>
<comment type="subcellular location">
    <subcellularLocation>
        <location evidence="1">Cell outer membrane</location>
    </subcellularLocation>
</comment>
<evidence type="ECO:0000256" key="3">
    <source>
        <dbReference type="ARBA" id="ARBA00022448"/>
    </source>
</evidence>
<dbReference type="InterPro" id="IPR051906">
    <property type="entry name" value="TolC-like"/>
</dbReference>
<accession>A0A1T2KT59</accession>
<keyword evidence="11" id="KW-1185">Reference proteome</keyword>
<evidence type="ECO:0000256" key="9">
    <source>
        <dbReference type="SAM" id="SignalP"/>
    </source>
</evidence>
<evidence type="ECO:0000256" key="1">
    <source>
        <dbReference type="ARBA" id="ARBA00004442"/>
    </source>
</evidence>
<evidence type="ECO:0000256" key="2">
    <source>
        <dbReference type="ARBA" id="ARBA00007613"/>
    </source>
</evidence>
<keyword evidence="9" id="KW-0732">Signal</keyword>
<dbReference type="AlphaFoldDB" id="A0A1T2KT59"/>
<evidence type="ECO:0000256" key="5">
    <source>
        <dbReference type="ARBA" id="ARBA00022692"/>
    </source>
</evidence>
<dbReference type="InterPro" id="IPR010130">
    <property type="entry name" value="T1SS_OMP_TolC"/>
</dbReference>
<gene>
    <name evidence="10" type="ORF">BOW51_09440</name>
</gene>
<proteinExistence type="inferred from homology"/>
<dbReference type="PANTHER" id="PTHR30026:SF22">
    <property type="entry name" value="OUTER MEMBRANE EFFLUX PROTEIN"/>
    <property type="match status" value="1"/>
</dbReference>
<dbReference type="Gene3D" id="1.20.1600.10">
    <property type="entry name" value="Outer membrane efflux proteins (OEP)"/>
    <property type="match status" value="1"/>
</dbReference>
<evidence type="ECO:0000313" key="10">
    <source>
        <dbReference type="EMBL" id="OOZ35981.1"/>
    </source>
</evidence>
<keyword evidence="7" id="KW-0998">Cell outer membrane</keyword>
<feature type="chain" id="PRO_5012436548" description="Agglutination protein" evidence="9">
    <location>
        <begin position="26"/>
        <end position="474"/>
    </location>
</feature>
<evidence type="ECO:0000256" key="4">
    <source>
        <dbReference type="ARBA" id="ARBA00022452"/>
    </source>
</evidence>
<dbReference type="GO" id="GO:0015562">
    <property type="term" value="F:efflux transmembrane transporter activity"/>
    <property type="evidence" value="ECO:0007669"/>
    <property type="project" value="InterPro"/>
</dbReference>
<dbReference type="GO" id="GO:0009279">
    <property type="term" value="C:cell outer membrane"/>
    <property type="evidence" value="ECO:0007669"/>
    <property type="project" value="UniProtKB-SubCell"/>
</dbReference>
<comment type="caution">
    <text evidence="10">The sequence shown here is derived from an EMBL/GenBank/DDBJ whole genome shotgun (WGS) entry which is preliminary data.</text>
</comment>
<evidence type="ECO:0000256" key="8">
    <source>
        <dbReference type="SAM" id="Coils"/>
    </source>
</evidence>
<dbReference type="InterPro" id="IPR003423">
    <property type="entry name" value="OMP_efflux"/>
</dbReference>
<keyword evidence="6" id="KW-0472">Membrane</keyword>
<evidence type="ECO:0008006" key="12">
    <source>
        <dbReference type="Google" id="ProtNLM"/>
    </source>
</evidence>
<feature type="coiled-coil region" evidence="8">
    <location>
        <begin position="155"/>
        <end position="213"/>
    </location>
</feature>
<protein>
    <recommendedName>
        <fullName evidence="12">Agglutination protein</fullName>
    </recommendedName>
</protein>
<sequence length="474" mass="53378">MNKLPAFIGSTFLTLGLALPATATADSLKDIVQHTLNSNPEVLIYKDERLARNQEVRQARSGYHPEINLNAGFGYEWSDNPLITAAGLDDVELTPIEASLDFRQMLFDGYATRSEVQRQKARANSAAFKIEEIAEKIALRTVEVYLELLKQQGLLALAEENLQAHQRIFDQIRRRSATGVSRMADFEQISGRLALAESNVLASKNNVTEAEANYLRVVGQPSADLERPGPLVEALPETVDDVVSISVENHPILHSAAADIEAARAQHKAARHGFYPRFDLEISRTLKDDIDGVEGMNEDLTAMVRMRWNLYRGRKDEARTLETTRLINKAKDIRLNAIRQAEEAARLSWASYQTTLEQLSYLRRHMESSQGTRKAYKKQFDIGQRSLLDLLDTENEVFESSSAYLKADYTHQFAQYRVLKSMGKLLAALDIQSPKETMPLQDIIYDCLLFGCWRDEATKLLSDVEEGLDLNSGN</sequence>
<evidence type="ECO:0000256" key="6">
    <source>
        <dbReference type="ARBA" id="ARBA00023136"/>
    </source>
</evidence>
<keyword evidence="3" id="KW-0813">Transport</keyword>
<keyword evidence="4" id="KW-1134">Transmembrane beta strand</keyword>
<dbReference type="GO" id="GO:0015288">
    <property type="term" value="F:porin activity"/>
    <property type="evidence" value="ECO:0007669"/>
    <property type="project" value="TreeGrafter"/>
</dbReference>
<dbReference type="Proteomes" id="UP000190896">
    <property type="component" value="Unassembled WGS sequence"/>
</dbReference>
<dbReference type="NCBIfam" id="TIGR01844">
    <property type="entry name" value="type_I_sec_TolC"/>
    <property type="match status" value="1"/>
</dbReference>
<dbReference type="SUPFAM" id="SSF56954">
    <property type="entry name" value="Outer membrane efflux proteins (OEP)"/>
    <property type="match status" value="1"/>
</dbReference>
<name>A0A1T2KT59_9GAMM</name>
<dbReference type="Pfam" id="PF02321">
    <property type="entry name" value="OEP"/>
    <property type="match status" value="2"/>
</dbReference>
<evidence type="ECO:0000313" key="11">
    <source>
        <dbReference type="Proteomes" id="UP000190896"/>
    </source>
</evidence>
<organism evidence="10 11">
    <name type="scientific">Solemya velesiana gill symbiont</name>
    <dbReference type="NCBI Taxonomy" id="1918948"/>
    <lineage>
        <taxon>Bacteria</taxon>
        <taxon>Pseudomonadati</taxon>
        <taxon>Pseudomonadota</taxon>
        <taxon>Gammaproteobacteria</taxon>
        <taxon>sulfur-oxidizing symbionts</taxon>
    </lineage>
</organism>
<keyword evidence="5" id="KW-0812">Transmembrane</keyword>
<dbReference type="EMBL" id="MPRJ01000062">
    <property type="protein sequence ID" value="OOZ35981.1"/>
    <property type="molecule type" value="Genomic_DNA"/>
</dbReference>
<dbReference type="GO" id="GO:1990281">
    <property type="term" value="C:efflux pump complex"/>
    <property type="evidence" value="ECO:0007669"/>
    <property type="project" value="TreeGrafter"/>
</dbReference>